<keyword evidence="3" id="KW-1185">Reference proteome</keyword>
<organism evidence="2 3">
    <name type="scientific">Nocardia fusca</name>
    <dbReference type="NCBI Taxonomy" id="941183"/>
    <lineage>
        <taxon>Bacteria</taxon>
        <taxon>Bacillati</taxon>
        <taxon>Actinomycetota</taxon>
        <taxon>Actinomycetes</taxon>
        <taxon>Mycobacteriales</taxon>
        <taxon>Nocardiaceae</taxon>
        <taxon>Nocardia</taxon>
    </lineage>
</organism>
<comment type="caution">
    <text evidence="2">The sequence shown here is derived from an EMBL/GenBank/DDBJ whole genome shotgun (WGS) entry which is preliminary data.</text>
</comment>
<evidence type="ECO:0000313" key="2">
    <source>
        <dbReference type="EMBL" id="MEV0361476.1"/>
    </source>
</evidence>
<evidence type="ECO:0000256" key="1">
    <source>
        <dbReference type="SAM" id="Phobius"/>
    </source>
</evidence>
<feature type="transmembrane region" description="Helical" evidence="1">
    <location>
        <begin position="47"/>
        <end position="65"/>
    </location>
</feature>
<proteinExistence type="predicted"/>
<sequence length="67" mass="7007">MPPRKVLRPFLARYRYSGPLLTLAFAVAAFLAGVGEAGGGWAIAAPLALGAFAAAVVCLGWDLWLHP</sequence>
<dbReference type="Proteomes" id="UP001551658">
    <property type="component" value="Unassembled WGS sequence"/>
</dbReference>
<name>A0ABV3F1E3_9NOCA</name>
<evidence type="ECO:0000313" key="3">
    <source>
        <dbReference type="Proteomes" id="UP001551658"/>
    </source>
</evidence>
<keyword evidence="1" id="KW-0812">Transmembrane</keyword>
<reference evidence="2 3" key="1">
    <citation type="submission" date="2024-06" db="EMBL/GenBank/DDBJ databases">
        <title>The Natural Products Discovery Center: Release of the First 8490 Sequenced Strains for Exploring Actinobacteria Biosynthetic Diversity.</title>
        <authorList>
            <person name="Kalkreuter E."/>
            <person name="Kautsar S.A."/>
            <person name="Yang D."/>
            <person name="Bader C.D."/>
            <person name="Teijaro C.N."/>
            <person name="Fluegel L."/>
            <person name="Davis C.M."/>
            <person name="Simpson J.R."/>
            <person name="Lauterbach L."/>
            <person name="Steele A.D."/>
            <person name="Gui C."/>
            <person name="Meng S."/>
            <person name="Li G."/>
            <person name="Viehrig K."/>
            <person name="Ye F."/>
            <person name="Su P."/>
            <person name="Kiefer A.F."/>
            <person name="Nichols A."/>
            <person name="Cepeda A.J."/>
            <person name="Yan W."/>
            <person name="Fan B."/>
            <person name="Jiang Y."/>
            <person name="Adhikari A."/>
            <person name="Zheng C.-J."/>
            <person name="Schuster L."/>
            <person name="Cowan T.M."/>
            <person name="Smanski M.J."/>
            <person name="Chevrette M.G."/>
            <person name="De Carvalho L.P.S."/>
            <person name="Shen B."/>
        </authorList>
    </citation>
    <scope>NUCLEOTIDE SEQUENCE [LARGE SCALE GENOMIC DNA]</scope>
    <source>
        <strain evidence="2 3">NPDC050671</strain>
    </source>
</reference>
<keyword evidence="1" id="KW-0472">Membrane</keyword>
<keyword evidence="1" id="KW-1133">Transmembrane helix</keyword>
<protein>
    <submittedName>
        <fullName evidence="2">Uncharacterized protein</fullName>
    </submittedName>
</protein>
<accession>A0ABV3F1E3</accession>
<dbReference type="EMBL" id="JBFAIH010000001">
    <property type="protein sequence ID" value="MEV0361476.1"/>
    <property type="molecule type" value="Genomic_DNA"/>
</dbReference>
<dbReference type="RefSeq" id="WP_357972318.1">
    <property type="nucleotide sequence ID" value="NZ_JBFAIH010000001.1"/>
</dbReference>
<gene>
    <name evidence="2" type="ORF">AB0H72_02135</name>
</gene>